<keyword evidence="8 10" id="KW-0496">Mitochondrion</keyword>
<dbReference type="SUPFAM" id="SSF55874">
    <property type="entry name" value="ATPase domain of HSP90 chaperone/DNA topoisomerase II/histidine kinase"/>
    <property type="match status" value="1"/>
</dbReference>
<keyword evidence="5 10" id="KW-0418">Kinase</keyword>
<dbReference type="InterPro" id="IPR005467">
    <property type="entry name" value="His_kinase_dom"/>
</dbReference>
<evidence type="ECO:0000313" key="14">
    <source>
        <dbReference type="Proteomes" id="UP001153714"/>
    </source>
</evidence>
<evidence type="ECO:0000256" key="11">
    <source>
        <dbReference type="SAM" id="MobiDB-lite"/>
    </source>
</evidence>
<accession>A0A9N9RB95</accession>
<dbReference type="SUPFAM" id="SSF69012">
    <property type="entry name" value="alpha-ketoacid dehydrogenase kinase, N-terminal domain"/>
    <property type="match status" value="1"/>
</dbReference>
<sequence>MRLAGAIFSNVTKMLDFYSQFNPSPLSIKQFIDFGLNACERKSFLFLRKELPVRLANIMKEIALLPDNLLRMPSVGMVNQWYERSFEEIIQFEKMDPEPPVLTQFCERLIHIRNRHADVVQTMAQGVLELKESHEVDVGTENSIQYFLDRFYMSRISIRMLINQHTLLFGEEQVSARQASVSGIGNGGRHIGSIDPACDVVVVVRDAYENARFLCDRYYLASPDLELMQMGVASDRPMPIVYVPSHLYHMLFELFKNAMRAVMEHHESAPPPIQVNLINGKEDISVKMSDRGGGIPRSVTDLLFKYMYSTAPQPSKSDSHTVPLAGYGYGLPLSRLYARYFHGDLVLMSCEGYGTDAVIYLKALSNEANELLPIFNKTSTKFYRPVAQLADWSGSLNTASNSCKNREKVSPLSTPVSNSI</sequence>
<proteinExistence type="inferred from homology"/>
<dbReference type="Pfam" id="PF10436">
    <property type="entry name" value="BCDHK_Adom3"/>
    <property type="match status" value="1"/>
</dbReference>
<evidence type="ECO:0000256" key="6">
    <source>
        <dbReference type="ARBA" id="ARBA00022840"/>
    </source>
</evidence>
<evidence type="ECO:0000256" key="10">
    <source>
        <dbReference type="RuleBase" id="RU366032"/>
    </source>
</evidence>
<feature type="domain" description="Histidine kinase" evidence="12">
    <location>
        <begin position="244"/>
        <end position="365"/>
    </location>
</feature>
<organism evidence="13 14">
    <name type="scientific">Diatraea saccharalis</name>
    <name type="common">sugarcane borer</name>
    <dbReference type="NCBI Taxonomy" id="40085"/>
    <lineage>
        <taxon>Eukaryota</taxon>
        <taxon>Metazoa</taxon>
        <taxon>Ecdysozoa</taxon>
        <taxon>Arthropoda</taxon>
        <taxon>Hexapoda</taxon>
        <taxon>Insecta</taxon>
        <taxon>Pterygota</taxon>
        <taxon>Neoptera</taxon>
        <taxon>Endopterygota</taxon>
        <taxon>Lepidoptera</taxon>
        <taxon>Glossata</taxon>
        <taxon>Ditrysia</taxon>
        <taxon>Pyraloidea</taxon>
        <taxon>Crambidae</taxon>
        <taxon>Crambinae</taxon>
        <taxon>Diatraea</taxon>
    </lineage>
</organism>
<dbReference type="PANTHER" id="PTHR11947">
    <property type="entry name" value="PYRUVATE DEHYDROGENASE KINASE"/>
    <property type="match status" value="1"/>
</dbReference>
<evidence type="ECO:0000256" key="5">
    <source>
        <dbReference type="ARBA" id="ARBA00022777"/>
    </source>
</evidence>
<evidence type="ECO:0000256" key="2">
    <source>
        <dbReference type="ARBA" id="ARBA00006155"/>
    </source>
</evidence>
<evidence type="ECO:0000256" key="8">
    <source>
        <dbReference type="ARBA" id="ARBA00023128"/>
    </source>
</evidence>
<dbReference type="InterPro" id="IPR039028">
    <property type="entry name" value="BCKD/PDK"/>
</dbReference>
<reference evidence="13" key="1">
    <citation type="submission" date="2021-12" db="EMBL/GenBank/DDBJ databases">
        <authorList>
            <person name="King R."/>
        </authorList>
    </citation>
    <scope>NUCLEOTIDE SEQUENCE</scope>
</reference>
<dbReference type="InterPro" id="IPR036890">
    <property type="entry name" value="HATPase_C_sf"/>
</dbReference>
<dbReference type="EC" id="2.7.11.-" evidence="10"/>
<dbReference type="Proteomes" id="UP001153714">
    <property type="component" value="Chromosome 6"/>
</dbReference>
<dbReference type="EMBL" id="OU893337">
    <property type="protein sequence ID" value="CAG9794168.1"/>
    <property type="molecule type" value="Genomic_DNA"/>
</dbReference>
<keyword evidence="6 10" id="KW-0067">ATP-binding</keyword>
<dbReference type="PANTHER" id="PTHR11947:SF3">
    <property type="entry name" value="[PYRUVATE DEHYDROGENASE (ACETYL-TRANSFERRING)] KINASE, MITOCHONDRIAL"/>
    <property type="match status" value="1"/>
</dbReference>
<evidence type="ECO:0000256" key="3">
    <source>
        <dbReference type="ARBA" id="ARBA00022679"/>
    </source>
</evidence>
<dbReference type="InterPro" id="IPR018955">
    <property type="entry name" value="BCDHK/PDK_N"/>
</dbReference>
<dbReference type="GO" id="GO:0005524">
    <property type="term" value="F:ATP binding"/>
    <property type="evidence" value="ECO:0007669"/>
    <property type="project" value="UniProtKB-UniRule"/>
</dbReference>
<evidence type="ECO:0000256" key="4">
    <source>
        <dbReference type="ARBA" id="ARBA00022741"/>
    </source>
</evidence>
<reference evidence="13" key="2">
    <citation type="submission" date="2022-10" db="EMBL/GenBank/DDBJ databases">
        <authorList>
            <consortium name="ENA_rothamsted_submissions"/>
            <consortium name="culmorum"/>
            <person name="King R."/>
        </authorList>
    </citation>
    <scope>NUCLEOTIDE SEQUENCE</scope>
</reference>
<dbReference type="OrthoDB" id="241648at2759"/>
<dbReference type="Pfam" id="PF02518">
    <property type="entry name" value="HATPase_c"/>
    <property type="match status" value="1"/>
</dbReference>
<keyword evidence="4 10" id="KW-0547">Nucleotide-binding</keyword>
<keyword evidence="7" id="KW-0809">Transit peptide</keyword>
<comment type="catalytic activity">
    <reaction evidence="9">
        <text>L-seryl-[pyruvate dehydrogenase E1 alpha subunit] + ATP = O-phospho-L-seryl-[pyruvate dehydrogenase E1 alpha subunit] + ADP + H(+)</text>
        <dbReference type="Rhea" id="RHEA:23052"/>
        <dbReference type="Rhea" id="RHEA-COMP:13689"/>
        <dbReference type="Rhea" id="RHEA-COMP:13690"/>
        <dbReference type="ChEBI" id="CHEBI:15378"/>
        <dbReference type="ChEBI" id="CHEBI:29999"/>
        <dbReference type="ChEBI" id="CHEBI:30616"/>
        <dbReference type="ChEBI" id="CHEBI:83421"/>
        <dbReference type="ChEBI" id="CHEBI:456216"/>
        <dbReference type="EC" id="2.7.11.2"/>
    </reaction>
</comment>
<name>A0A9N9RB95_9NEOP</name>
<dbReference type="InterPro" id="IPR003594">
    <property type="entry name" value="HATPase_dom"/>
</dbReference>
<dbReference type="Gene3D" id="3.30.565.10">
    <property type="entry name" value="Histidine kinase-like ATPase, C-terminal domain"/>
    <property type="match status" value="1"/>
</dbReference>
<evidence type="ECO:0000256" key="9">
    <source>
        <dbReference type="ARBA" id="ARBA00048201"/>
    </source>
</evidence>
<comment type="similarity">
    <text evidence="2 10">Belongs to the PDK/BCKDK protein kinase family.</text>
</comment>
<feature type="region of interest" description="Disordered" evidence="11">
    <location>
        <begin position="399"/>
        <end position="420"/>
    </location>
</feature>
<evidence type="ECO:0000259" key="12">
    <source>
        <dbReference type="PROSITE" id="PS50109"/>
    </source>
</evidence>
<protein>
    <recommendedName>
        <fullName evidence="10">Protein-serine/threonine kinase</fullName>
        <ecNumber evidence="10">2.7.11.-</ecNumber>
    </recommendedName>
</protein>
<dbReference type="CDD" id="cd16929">
    <property type="entry name" value="HATPase_PDK-like"/>
    <property type="match status" value="1"/>
</dbReference>
<dbReference type="Gene3D" id="1.20.140.20">
    <property type="entry name" value="Alpha-ketoacid/pyruvate dehydrogenase kinase, N-terminal domain"/>
    <property type="match status" value="1"/>
</dbReference>
<dbReference type="GO" id="GO:0004740">
    <property type="term" value="F:pyruvate dehydrogenase (acetyl-transferring) kinase activity"/>
    <property type="evidence" value="ECO:0007669"/>
    <property type="project" value="UniProtKB-EC"/>
</dbReference>
<dbReference type="GO" id="GO:0005759">
    <property type="term" value="C:mitochondrial matrix"/>
    <property type="evidence" value="ECO:0007669"/>
    <property type="project" value="UniProtKB-SubCell"/>
</dbReference>
<keyword evidence="3 10" id="KW-0808">Transferase</keyword>
<dbReference type="SMART" id="SM00387">
    <property type="entry name" value="HATPase_c"/>
    <property type="match status" value="1"/>
</dbReference>
<dbReference type="GO" id="GO:0010906">
    <property type="term" value="P:regulation of glucose metabolic process"/>
    <property type="evidence" value="ECO:0007669"/>
    <property type="project" value="TreeGrafter"/>
</dbReference>
<feature type="compositionally biased region" description="Polar residues" evidence="11">
    <location>
        <begin position="411"/>
        <end position="420"/>
    </location>
</feature>
<gene>
    <name evidence="13" type="ORF">DIATSA_LOCUS11562</name>
</gene>
<comment type="subcellular location">
    <subcellularLocation>
        <location evidence="1 10">Mitochondrion matrix</location>
    </subcellularLocation>
</comment>
<evidence type="ECO:0000256" key="1">
    <source>
        <dbReference type="ARBA" id="ARBA00004305"/>
    </source>
</evidence>
<dbReference type="InterPro" id="IPR036784">
    <property type="entry name" value="AK/P_DHK_N_sf"/>
</dbReference>
<evidence type="ECO:0000256" key="7">
    <source>
        <dbReference type="ARBA" id="ARBA00022946"/>
    </source>
</evidence>
<dbReference type="FunFam" id="3.30.565.10:FF:000007">
    <property type="entry name" value="Mitochondrial pyruvate dehydrogenase kinase isoform 2"/>
    <property type="match status" value="1"/>
</dbReference>
<dbReference type="AlphaFoldDB" id="A0A9N9RB95"/>
<dbReference type="PROSITE" id="PS50109">
    <property type="entry name" value="HIS_KIN"/>
    <property type="match status" value="1"/>
</dbReference>
<evidence type="ECO:0000313" key="13">
    <source>
        <dbReference type="EMBL" id="CAG9794168.1"/>
    </source>
</evidence>
<keyword evidence="14" id="KW-1185">Reference proteome</keyword>